<dbReference type="InterPro" id="IPR052378">
    <property type="entry name" value="NosR_regulator"/>
</dbReference>
<feature type="transmembrane region" description="Helical" evidence="4">
    <location>
        <begin position="69"/>
        <end position="90"/>
    </location>
</feature>
<dbReference type="PROSITE" id="PS51379">
    <property type="entry name" value="4FE4S_FER_2"/>
    <property type="match status" value="1"/>
</dbReference>
<keyword evidence="3 4" id="KW-0472">Membrane</keyword>
<dbReference type="SUPFAM" id="SSF54862">
    <property type="entry name" value="4Fe-4S ferredoxins"/>
    <property type="match status" value="1"/>
</dbReference>
<dbReference type="Pfam" id="PF12801">
    <property type="entry name" value="Fer4_5"/>
    <property type="match status" value="2"/>
</dbReference>
<evidence type="ECO:0000259" key="5">
    <source>
        <dbReference type="PROSITE" id="PS51379"/>
    </source>
</evidence>
<evidence type="ECO:0000256" key="1">
    <source>
        <dbReference type="ARBA" id="ARBA00004236"/>
    </source>
</evidence>
<dbReference type="AlphaFoldDB" id="A0A382MK91"/>
<feature type="transmembrane region" description="Helical" evidence="4">
    <location>
        <begin position="30"/>
        <end position="57"/>
    </location>
</feature>
<dbReference type="GO" id="GO:0005886">
    <property type="term" value="C:plasma membrane"/>
    <property type="evidence" value="ECO:0007669"/>
    <property type="project" value="UniProtKB-SubCell"/>
</dbReference>
<feature type="domain" description="4Fe-4S ferredoxin-type" evidence="5">
    <location>
        <begin position="214"/>
        <end position="244"/>
    </location>
</feature>
<evidence type="ECO:0000256" key="3">
    <source>
        <dbReference type="ARBA" id="ARBA00023136"/>
    </source>
</evidence>
<gene>
    <name evidence="6" type="ORF">METZ01_LOCUS301762</name>
</gene>
<comment type="subcellular location">
    <subcellularLocation>
        <location evidence="1">Cell membrane</location>
    </subcellularLocation>
</comment>
<sequence>LITFITICSLVLIFRTRLVKNRKVYDTIRVAAMLFCLVWVGWIAGAQLTIVNILNYIQLVITDNFNYSVIIFDPLITVVSIVTLISFFIVGRGFFCGWLCPFGALQELINLASQSLGLRQINVKESIHNILLILKYVLLLLIIILMFYELDLALIMTEIEPFKTAITLKFDRTINYVIYAVVLLAASVFISRFFCRYVCPLGAFLALGGKFRIFNILKRRVECGSPCHLCEKSCPTQAIKSSGKINMDECFYCMDCQEEYYDEHRCPPLAAKMREASI</sequence>
<name>A0A382MK91_9ZZZZ</name>
<evidence type="ECO:0000256" key="2">
    <source>
        <dbReference type="ARBA" id="ARBA00022475"/>
    </source>
</evidence>
<evidence type="ECO:0000256" key="4">
    <source>
        <dbReference type="SAM" id="Phobius"/>
    </source>
</evidence>
<keyword evidence="2" id="KW-1003">Cell membrane</keyword>
<feature type="transmembrane region" description="Helical" evidence="4">
    <location>
        <begin position="176"/>
        <end position="195"/>
    </location>
</feature>
<feature type="transmembrane region" description="Helical" evidence="4">
    <location>
        <begin position="129"/>
        <end position="148"/>
    </location>
</feature>
<dbReference type="InterPro" id="IPR017896">
    <property type="entry name" value="4Fe4S_Fe-S-bd"/>
</dbReference>
<accession>A0A382MK91</accession>
<proteinExistence type="predicted"/>
<feature type="non-terminal residue" evidence="6">
    <location>
        <position position="1"/>
    </location>
</feature>
<protein>
    <recommendedName>
        <fullName evidence="5">4Fe-4S ferredoxin-type domain-containing protein</fullName>
    </recommendedName>
</protein>
<reference evidence="6" key="1">
    <citation type="submission" date="2018-05" db="EMBL/GenBank/DDBJ databases">
        <authorList>
            <person name="Lanie J.A."/>
            <person name="Ng W.-L."/>
            <person name="Kazmierczak K.M."/>
            <person name="Andrzejewski T.M."/>
            <person name="Davidsen T.M."/>
            <person name="Wayne K.J."/>
            <person name="Tettelin H."/>
            <person name="Glass J.I."/>
            <person name="Rusch D."/>
            <person name="Podicherti R."/>
            <person name="Tsui H.-C.T."/>
            <person name="Winkler M.E."/>
        </authorList>
    </citation>
    <scope>NUCLEOTIDE SEQUENCE</scope>
</reference>
<dbReference type="PANTHER" id="PTHR30224">
    <property type="entry name" value="ELECTRON TRANSPORT PROTEIN"/>
    <property type="match status" value="1"/>
</dbReference>
<keyword evidence="4" id="KW-0812">Transmembrane</keyword>
<keyword evidence="4" id="KW-1133">Transmembrane helix</keyword>
<organism evidence="6">
    <name type="scientific">marine metagenome</name>
    <dbReference type="NCBI Taxonomy" id="408172"/>
    <lineage>
        <taxon>unclassified sequences</taxon>
        <taxon>metagenomes</taxon>
        <taxon>ecological metagenomes</taxon>
    </lineage>
</organism>
<dbReference type="PANTHER" id="PTHR30224:SF4">
    <property type="entry name" value="ELECTRON TRANSPORT PROTEIN YCCM-RELATED"/>
    <property type="match status" value="1"/>
</dbReference>
<evidence type="ECO:0000313" key="6">
    <source>
        <dbReference type="EMBL" id="SVC48908.1"/>
    </source>
</evidence>
<dbReference type="EMBL" id="UINC01094019">
    <property type="protein sequence ID" value="SVC48908.1"/>
    <property type="molecule type" value="Genomic_DNA"/>
</dbReference>